<dbReference type="EMBL" id="LSRX01000052">
    <property type="protein sequence ID" value="OLQ11918.1"/>
    <property type="molecule type" value="Genomic_DNA"/>
</dbReference>
<dbReference type="Gene3D" id="1.25.40.20">
    <property type="entry name" value="Ankyrin repeat-containing domain"/>
    <property type="match status" value="2"/>
</dbReference>
<keyword evidence="4" id="KW-0804">Transcription</keyword>
<protein>
    <submittedName>
        <fullName evidence="6">Ankyrin-2</fullName>
    </submittedName>
</protein>
<keyword evidence="4" id="KW-0539">Nucleus</keyword>
<dbReference type="GO" id="GO:0006355">
    <property type="term" value="P:regulation of DNA-templated transcription"/>
    <property type="evidence" value="ECO:0007669"/>
    <property type="project" value="InterPro"/>
</dbReference>
<evidence type="ECO:0000256" key="3">
    <source>
        <dbReference type="PROSITE-ProRule" id="PRU00023"/>
    </source>
</evidence>
<dbReference type="Proteomes" id="UP000186817">
    <property type="component" value="Unassembled WGS sequence"/>
</dbReference>
<dbReference type="OrthoDB" id="408729at2759"/>
<dbReference type="PROSITE" id="PS50297">
    <property type="entry name" value="ANK_REP_REGION"/>
    <property type="match status" value="4"/>
</dbReference>
<dbReference type="InterPro" id="IPR036770">
    <property type="entry name" value="Ankyrin_rpt-contain_sf"/>
</dbReference>
<evidence type="ECO:0000256" key="1">
    <source>
        <dbReference type="ARBA" id="ARBA00022737"/>
    </source>
</evidence>
<dbReference type="PROSITE" id="PS50088">
    <property type="entry name" value="ANK_REPEAT"/>
    <property type="match status" value="5"/>
</dbReference>
<dbReference type="InterPro" id="IPR002110">
    <property type="entry name" value="Ankyrin_rpt"/>
</dbReference>
<dbReference type="InterPro" id="IPR036465">
    <property type="entry name" value="vWFA_dom_sf"/>
</dbReference>
<evidence type="ECO:0000256" key="4">
    <source>
        <dbReference type="RuleBase" id="RU368090"/>
    </source>
</evidence>
<dbReference type="PANTHER" id="PTHR24123">
    <property type="entry name" value="ANKYRIN REPEAT-CONTAINING"/>
    <property type="match status" value="1"/>
</dbReference>
<feature type="region of interest" description="Disordered" evidence="5">
    <location>
        <begin position="1172"/>
        <end position="1192"/>
    </location>
</feature>
<keyword evidence="4" id="KW-0863">Zinc-finger</keyword>
<feature type="repeat" description="ANK" evidence="3">
    <location>
        <begin position="826"/>
        <end position="858"/>
    </location>
</feature>
<dbReference type="GO" id="GO:0008270">
    <property type="term" value="F:zinc ion binding"/>
    <property type="evidence" value="ECO:0007669"/>
    <property type="project" value="UniProtKB-KW"/>
</dbReference>
<evidence type="ECO:0000313" key="7">
    <source>
        <dbReference type="Proteomes" id="UP000186817"/>
    </source>
</evidence>
<sequence length="1192" mass="129968">MWQDASQQPKRQRGERPRSLPSPELLVLVLDARLLDLSEVTSKSPLFPEFWGSLQLFLRAFGALALDHKAVLLAASSAGPVRLSEEQSGGSSWETAFRNAIALPREGEPQMAAAISSALCLAQRRKAESSEKKLQARILVIEAAGRQVDYQGQSSALVNVAFAAKAASVLVDGLALGPCTSFLLRQVCILAQGKHLALPSKRVDSRGADQPTATTKVLAPSLLFHFLASADVRKELLVAPDYEHLPAVCRCHGTPQDVGYVCSCCLAIYCSDALAICQVCGTRFKRDREVNCSIKDLDPDAFRLLTAAQRAPACFVIPTSCFPSKETPSIAFSSGAEATMGNSITAKEPFKGHMDLEGFLSGMNWEAGRCPGDGIVQAKLIAFFEAWLMSFCSWEGANPILSIPMNPLDGDLLKCHGDFGKMELAVKKFQRKMFEKNWEAGRCPGDGIVQAKLIAFFEEDMISPDLAQALFMHEVPVHVNATMEEEVGQAVASLRESKPRTLVDEEDRGRRQLLTAVQHDDAPVVLQFVADGVAAAEMGEPRFRQRLVCLDDGIVLNENDDELMLTPGDVQLVLVKFSSASEVQTEELQHAAEGGLTSAVETILQKPQDPDSGDPTPLFHASTHGHLDAARLLLEANADKDKLNNFGKTPLFIAAQNGHLEVARLLLEADADKDKARNDGATPLFIAAQNGHLEVARLLLEAKADKDRVTHDGYAPLCIAAYRRHLELTRLLLKANADNDKTREGRASAEKDRLEVVRLLLQSKEGHSEVAQLLLETKTDRHSWMLRTYAHLLPEALRLAAGRGSASVVRELVAVGLSVNEGCRGTGYTPLHLAAAGGHVVVCELLLDALADVHKQVDGITALSLARKMGNVEVEEVIERHVATLLMQDQGNAADEAAQYRRAHVLPRVSAMLSEAVLQAAPFEETPLNRIDELEQAPQTFGEMENGGLDRSRHDSSEVLREGLDALPHSESERTDEIAPASRGMPSVQEPQQSGGNYEMAGAPRMCVHEFAKSPQGERKELRDVPLRETFADFCQRVREVTGAVHDGHDVQLVHEASVLMEAGPTPLISLDMFKSSGHHIEMTYLLKEVPSDMGTFMIPGLGQDNPLLFEFDQASFNRRRRSVEWAKDAQEAREKRLDQLVVGALLGTSEARSLCMGSRPRLAGEVADAAWGRQNASESNSGVDKAFAEEG</sequence>
<keyword evidence="4" id="KW-0479">Metal-binding</keyword>
<name>A0A1Q9EWU5_SYMMI</name>
<dbReference type="Pfam" id="PF03850">
    <property type="entry name" value="Tfb4"/>
    <property type="match status" value="1"/>
</dbReference>
<keyword evidence="4" id="KW-0234">DNA repair</keyword>
<organism evidence="6 7">
    <name type="scientific">Symbiodinium microadriaticum</name>
    <name type="common">Dinoflagellate</name>
    <name type="synonym">Zooxanthella microadriatica</name>
    <dbReference type="NCBI Taxonomy" id="2951"/>
    <lineage>
        <taxon>Eukaryota</taxon>
        <taxon>Sar</taxon>
        <taxon>Alveolata</taxon>
        <taxon>Dinophyceae</taxon>
        <taxon>Suessiales</taxon>
        <taxon>Symbiodiniaceae</taxon>
        <taxon>Symbiodinium</taxon>
    </lineage>
</organism>
<keyword evidence="4" id="KW-0862">Zinc</keyword>
<reference evidence="6 7" key="1">
    <citation type="submission" date="2016-02" db="EMBL/GenBank/DDBJ databases">
        <title>Genome analysis of coral dinoflagellate symbionts highlights evolutionary adaptations to a symbiotic lifestyle.</title>
        <authorList>
            <person name="Aranda M."/>
            <person name="Li Y."/>
            <person name="Liew Y.J."/>
            <person name="Baumgarten S."/>
            <person name="Simakov O."/>
            <person name="Wilson M."/>
            <person name="Piel J."/>
            <person name="Ashoor H."/>
            <person name="Bougouffa S."/>
            <person name="Bajic V.B."/>
            <person name="Ryu T."/>
            <person name="Ravasi T."/>
            <person name="Bayer T."/>
            <person name="Micklem G."/>
            <person name="Kim H."/>
            <person name="Bhak J."/>
            <person name="Lajeunesse T.C."/>
            <person name="Voolstra C.R."/>
        </authorList>
    </citation>
    <scope>NUCLEOTIDE SEQUENCE [LARGE SCALE GENOMIC DNA]</scope>
    <source>
        <strain evidence="6 7">CCMP2467</strain>
    </source>
</reference>
<feature type="repeat" description="ANK" evidence="3">
    <location>
        <begin position="646"/>
        <end position="678"/>
    </location>
</feature>
<evidence type="ECO:0000256" key="5">
    <source>
        <dbReference type="SAM" id="MobiDB-lite"/>
    </source>
</evidence>
<comment type="caution">
    <text evidence="6">The sequence shown here is derived from an EMBL/GenBank/DDBJ whole genome shotgun (WGS) entry which is preliminary data.</text>
</comment>
<feature type="repeat" description="ANK" evidence="3">
    <location>
        <begin position="613"/>
        <end position="645"/>
    </location>
</feature>
<dbReference type="AlphaFoldDB" id="A0A1Q9EWU5"/>
<gene>
    <name evidence="6" type="primary">Ank2</name>
    <name evidence="6" type="ORF">AK812_SmicGene4249</name>
</gene>
<evidence type="ECO:0000313" key="6">
    <source>
        <dbReference type="EMBL" id="OLQ11918.1"/>
    </source>
</evidence>
<keyword evidence="2 3" id="KW-0040">ANK repeat</keyword>
<accession>A0A1Q9EWU5</accession>
<dbReference type="GO" id="GO:0000439">
    <property type="term" value="C:transcription factor TFIIH core complex"/>
    <property type="evidence" value="ECO:0007669"/>
    <property type="project" value="UniProtKB-UniRule"/>
</dbReference>
<dbReference type="InterPro" id="IPR004600">
    <property type="entry name" value="TFIIH_Tfb4/GTF2H3"/>
</dbReference>
<feature type="repeat" description="ANK" evidence="3">
    <location>
        <begin position="679"/>
        <end position="711"/>
    </location>
</feature>
<proteinExistence type="inferred from homology"/>
<dbReference type="Pfam" id="PF12796">
    <property type="entry name" value="Ank_2"/>
    <property type="match status" value="2"/>
</dbReference>
<keyword evidence="7" id="KW-1185">Reference proteome</keyword>
<comment type="subcellular location">
    <subcellularLocation>
        <location evidence="4">Nucleus</location>
    </subcellularLocation>
</comment>
<feature type="repeat" description="ANK" evidence="3">
    <location>
        <begin position="712"/>
        <end position="744"/>
    </location>
</feature>
<dbReference type="SUPFAM" id="SSF48403">
    <property type="entry name" value="Ankyrin repeat"/>
    <property type="match status" value="1"/>
</dbReference>
<evidence type="ECO:0000256" key="2">
    <source>
        <dbReference type="ARBA" id="ARBA00023043"/>
    </source>
</evidence>
<dbReference type="Gene3D" id="3.40.50.410">
    <property type="entry name" value="von Willebrand factor, type A domain"/>
    <property type="match status" value="1"/>
</dbReference>
<keyword evidence="4" id="KW-0227">DNA damage</keyword>
<dbReference type="PANTHER" id="PTHR24123:SF33">
    <property type="entry name" value="PROTEIN HOS4"/>
    <property type="match status" value="1"/>
</dbReference>
<feature type="compositionally biased region" description="Basic and acidic residues" evidence="5">
    <location>
        <begin position="964"/>
        <end position="977"/>
    </location>
</feature>
<dbReference type="SMART" id="SM00248">
    <property type="entry name" value="ANK"/>
    <property type="match status" value="7"/>
</dbReference>
<keyword evidence="4" id="KW-0805">Transcription regulation</keyword>
<dbReference type="InterPro" id="IPR051165">
    <property type="entry name" value="Multifunctional_ANK_Repeat"/>
</dbReference>
<comment type="similarity">
    <text evidence="4">Belongs to the TFB4 family.</text>
</comment>
<keyword evidence="1" id="KW-0677">Repeat</keyword>
<dbReference type="GO" id="GO:0006289">
    <property type="term" value="P:nucleotide-excision repair"/>
    <property type="evidence" value="ECO:0007669"/>
    <property type="project" value="UniProtKB-UniRule"/>
</dbReference>
<dbReference type="Pfam" id="PF00023">
    <property type="entry name" value="Ank"/>
    <property type="match status" value="2"/>
</dbReference>
<feature type="region of interest" description="Disordered" evidence="5">
    <location>
        <begin position="964"/>
        <end position="1000"/>
    </location>
</feature>
<dbReference type="GO" id="GO:0005675">
    <property type="term" value="C:transcription factor TFIIH holo complex"/>
    <property type="evidence" value="ECO:0007669"/>
    <property type="project" value="UniProtKB-UniRule"/>
</dbReference>